<dbReference type="Gene3D" id="3.30.70.670">
    <property type="entry name" value="Formiminotransferase, C-terminal subdomain"/>
    <property type="match status" value="1"/>
</dbReference>
<feature type="domain" description="Formiminotransferase C-terminal subdomain" evidence="1">
    <location>
        <begin position="15"/>
        <end position="129"/>
    </location>
</feature>
<comment type="caution">
    <text evidence="2">The sequence shown here is derived from an EMBL/GenBank/DDBJ whole genome shotgun (WGS) entry which is preliminary data.</text>
</comment>
<dbReference type="eggNOG" id="COG3643">
    <property type="taxonomic scope" value="Bacteria"/>
</dbReference>
<dbReference type="Proteomes" id="UP000004198">
    <property type="component" value="Unassembled WGS sequence"/>
</dbReference>
<keyword evidence="3" id="KW-1185">Reference proteome</keyword>
<dbReference type="Pfam" id="PF02971">
    <property type="entry name" value="FTCD"/>
    <property type="match status" value="1"/>
</dbReference>
<dbReference type="InterPro" id="IPR051623">
    <property type="entry name" value="FTCD"/>
</dbReference>
<dbReference type="SMART" id="SM01221">
    <property type="entry name" value="FTCD"/>
    <property type="match status" value="1"/>
</dbReference>
<dbReference type="InterPro" id="IPR013802">
    <property type="entry name" value="Formiminotransferase_C"/>
</dbReference>
<gene>
    <name evidence="2" type="ORF">CcarbDRAFT_5274</name>
</gene>
<dbReference type="PANTHER" id="PTHR12234:SF8">
    <property type="entry name" value="FORMIMINOTRANSFERASE-CYCLODEAMINASE"/>
    <property type="match status" value="1"/>
</dbReference>
<dbReference type="STRING" id="536227.Ccar_23050"/>
<evidence type="ECO:0000259" key="1">
    <source>
        <dbReference type="SMART" id="SM01221"/>
    </source>
</evidence>
<dbReference type="GO" id="GO:0005542">
    <property type="term" value="F:folic acid binding"/>
    <property type="evidence" value="ECO:0007669"/>
    <property type="project" value="InterPro"/>
</dbReference>
<dbReference type="InterPro" id="IPR022384">
    <property type="entry name" value="FormiminoTrfase_cat_dom_sf"/>
</dbReference>
<evidence type="ECO:0000313" key="3">
    <source>
        <dbReference type="Proteomes" id="UP000004198"/>
    </source>
</evidence>
<protein>
    <submittedName>
        <fullName evidence="2">Formiminotransferase domain protein</fullName>
    </submittedName>
</protein>
<name>C6Q2K6_9CLOT</name>
<dbReference type="InterPro" id="IPR037070">
    <property type="entry name" value="Formiminotransferase_C_sf"/>
</dbReference>
<dbReference type="EMBL" id="ACVI01000184">
    <property type="protein sequence ID" value="EET84274.1"/>
    <property type="molecule type" value="Genomic_DNA"/>
</dbReference>
<dbReference type="GO" id="GO:0016740">
    <property type="term" value="F:transferase activity"/>
    <property type="evidence" value="ECO:0007669"/>
    <property type="project" value="UniProtKB-KW"/>
</dbReference>
<keyword evidence="2" id="KW-0808">Transferase</keyword>
<organism evidence="2 3">
    <name type="scientific">Clostridium carboxidivorans P7</name>
    <dbReference type="NCBI Taxonomy" id="536227"/>
    <lineage>
        <taxon>Bacteria</taxon>
        <taxon>Bacillati</taxon>
        <taxon>Bacillota</taxon>
        <taxon>Clostridia</taxon>
        <taxon>Eubacteriales</taxon>
        <taxon>Clostridiaceae</taxon>
        <taxon>Clostridium</taxon>
    </lineage>
</organism>
<reference evidence="2 3" key="1">
    <citation type="submission" date="2009-06" db="EMBL/GenBank/DDBJ databases">
        <title>The draft genome of Clostridium carboxidivorans P7.</title>
        <authorList>
            <consortium name="US DOE Joint Genome Institute (JGI-PGF)"/>
            <person name="Lucas S."/>
            <person name="Copeland A."/>
            <person name="Lapidus A."/>
            <person name="Glavina del Rio T."/>
            <person name="Tice H."/>
            <person name="Bruce D."/>
            <person name="Goodwin L."/>
            <person name="Pitluck S."/>
            <person name="Larimer F."/>
            <person name="Land M.L."/>
            <person name="Hauser L."/>
            <person name="Hemme C.L."/>
        </authorList>
    </citation>
    <scope>NUCLEOTIDE SEQUENCE [LARGE SCALE GENOMIC DNA]</scope>
    <source>
        <strain evidence="2 3">P7</strain>
    </source>
</reference>
<dbReference type="PANTHER" id="PTHR12234">
    <property type="entry name" value="FORMIMINOTRANSFERASE-CYCLODEAMINASE"/>
    <property type="match status" value="1"/>
</dbReference>
<sequence length="132" mass="14610">MNKKSGATVIGARFPLIAYNVNLGTDNIEIANAIAKKIRHISGGLRYAKAVGVMLTERNIAQVSINMVNYEKTSVYTIQEMVKMEAKRYGVPVVGAEVIGLIPMKALIDCAEYYLQIENFDIKQVLETNLSE</sequence>
<evidence type="ECO:0000313" key="2">
    <source>
        <dbReference type="EMBL" id="EET84274.1"/>
    </source>
</evidence>
<dbReference type="SUPFAM" id="SSF55116">
    <property type="entry name" value="Formiminotransferase domain of formiminotransferase-cyclodeaminase"/>
    <property type="match status" value="1"/>
</dbReference>
<accession>C6Q2K6</accession>
<dbReference type="AlphaFoldDB" id="C6Q2K6"/>
<proteinExistence type="predicted"/>